<dbReference type="Proteomes" id="UP000567922">
    <property type="component" value="Unassembled WGS sequence"/>
</dbReference>
<dbReference type="EMBL" id="JACHWS010000003">
    <property type="protein sequence ID" value="MBB3038776.1"/>
    <property type="molecule type" value="Genomic_DNA"/>
</dbReference>
<accession>A0A839RRP7</accession>
<comment type="caution">
    <text evidence="1">The sequence shown here is derived from an EMBL/GenBank/DDBJ whole genome shotgun (WGS) entry which is preliminary data.</text>
</comment>
<dbReference type="AlphaFoldDB" id="A0A839RRP7"/>
<evidence type="ECO:0000313" key="1">
    <source>
        <dbReference type="EMBL" id="MBB3038776.1"/>
    </source>
</evidence>
<proteinExistence type="predicted"/>
<protein>
    <recommendedName>
        <fullName evidence="3">Phosphodiesterase</fullName>
    </recommendedName>
</protein>
<organism evidence="1 2">
    <name type="scientific">Hoyosella altamirensis</name>
    <dbReference type="NCBI Taxonomy" id="616997"/>
    <lineage>
        <taxon>Bacteria</taxon>
        <taxon>Bacillati</taxon>
        <taxon>Actinomycetota</taxon>
        <taxon>Actinomycetes</taxon>
        <taxon>Mycobacteriales</taxon>
        <taxon>Hoyosellaceae</taxon>
        <taxon>Hoyosella</taxon>
    </lineage>
</organism>
<gene>
    <name evidence="1" type="ORF">FHU29_003245</name>
</gene>
<dbReference type="OrthoDB" id="3368165at2"/>
<name>A0A839RRP7_9ACTN</name>
<evidence type="ECO:0000313" key="2">
    <source>
        <dbReference type="Proteomes" id="UP000567922"/>
    </source>
</evidence>
<keyword evidence="2" id="KW-1185">Reference proteome</keyword>
<dbReference type="RefSeq" id="WP_157095291.1">
    <property type="nucleotide sequence ID" value="NZ_BDDI01000014.1"/>
</dbReference>
<reference evidence="1 2" key="1">
    <citation type="submission" date="2020-08" db="EMBL/GenBank/DDBJ databases">
        <title>Sequencing the genomes of 1000 actinobacteria strains.</title>
        <authorList>
            <person name="Klenk H.-P."/>
        </authorList>
    </citation>
    <scope>NUCLEOTIDE SEQUENCE [LARGE SCALE GENOMIC DNA]</scope>
    <source>
        <strain evidence="1 2">DSM 45258</strain>
    </source>
</reference>
<evidence type="ECO:0008006" key="3">
    <source>
        <dbReference type="Google" id="ProtNLM"/>
    </source>
</evidence>
<sequence>MASLTRASARAVARLRSSGRLFHPWGECFSGTVNFALPDTAGVPEEHSCMVRLSKGAGLGAAFPDALGLAIRIENSSPWDILMVSSVGTGRLTRMIIKPSAFWTEPRYSTLMPYQRADGALTWLHAQASTERKIPARKESLTAAIGQSPLRFTLYSSTSHGDVHRFGELILEQQVSTELSFDPVVNHADNFRLYPHWLAAFRSDAYRGSRQSRGATLRA</sequence>